<evidence type="ECO:0000256" key="13">
    <source>
        <dbReference type="SAM" id="Phobius"/>
    </source>
</evidence>
<sequence>MDSFVDGVFAFAMTLLVVNVELPDDFKPRNAAELAQGLFDLSDTFLAYVITFVVLAGFWIWRVKGDDLPAASRPFVWMVLAHLFFVTLMPFSMLVIGRYDFAPAIWTYSGNMIFLALTAIGTGLVSARDAGRRFSLSDVSGYLVLIASAILSIMIAQINVDYAMLAYLVNLASPVLARRRVTDKAPPA</sequence>
<keyword evidence="4" id="KW-0633">Potassium transport</keyword>
<evidence type="ECO:0000256" key="2">
    <source>
        <dbReference type="ARBA" id="ARBA00006920"/>
    </source>
</evidence>
<evidence type="ECO:0000256" key="12">
    <source>
        <dbReference type="ARBA" id="ARBA00034430"/>
    </source>
</evidence>
<comment type="similarity">
    <text evidence="2">Belongs to the TMEM175 family.</text>
</comment>
<keyword evidence="10 13" id="KW-0472">Membrane</keyword>
<feature type="transmembrane region" description="Helical" evidence="13">
    <location>
        <begin position="45"/>
        <end position="63"/>
    </location>
</feature>
<proteinExistence type="inferred from homology"/>
<keyword evidence="6" id="KW-0631">Potassium channel</keyword>
<name>A0A1V8RW54_9HYPH</name>
<keyword evidence="11" id="KW-0407">Ion channel</keyword>
<reference evidence="14 15" key="1">
    <citation type="journal article" date="2016" name="Int. J. Syst. Evol. Microbiol.">
        <title>Pseudaminobacter manganicus sp. nov., isolated from sludge of a manganese mine.</title>
        <authorList>
            <person name="Li J."/>
            <person name="Huang J."/>
            <person name="Liao S."/>
            <person name="Wang G."/>
        </authorList>
    </citation>
    <scope>NUCLEOTIDE SEQUENCE [LARGE SCALE GENOMIC DNA]</scope>
    <source>
        <strain evidence="14 15">JH-7</strain>
    </source>
</reference>
<evidence type="ECO:0000256" key="4">
    <source>
        <dbReference type="ARBA" id="ARBA00022538"/>
    </source>
</evidence>
<dbReference type="AlphaFoldDB" id="A0A1V8RW54"/>
<feature type="transmembrane region" description="Helical" evidence="13">
    <location>
        <begin position="105"/>
        <end position="127"/>
    </location>
</feature>
<keyword evidence="9" id="KW-0406">Ion transport</keyword>
<evidence type="ECO:0008006" key="16">
    <source>
        <dbReference type="Google" id="ProtNLM"/>
    </source>
</evidence>
<organism evidence="14 15">
    <name type="scientific">Manganibacter manganicus</name>
    <dbReference type="NCBI Taxonomy" id="1873176"/>
    <lineage>
        <taxon>Bacteria</taxon>
        <taxon>Pseudomonadati</taxon>
        <taxon>Pseudomonadota</taxon>
        <taxon>Alphaproteobacteria</taxon>
        <taxon>Hyphomicrobiales</taxon>
        <taxon>Phyllobacteriaceae</taxon>
        <taxon>Manganibacter</taxon>
    </lineage>
</organism>
<evidence type="ECO:0000256" key="3">
    <source>
        <dbReference type="ARBA" id="ARBA00022448"/>
    </source>
</evidence>
<feature type="transmembrane region" description="Helical" evidence="13">
    <location>
        <begin position="75"/>
        <end position="99"/>
    </location>
</feature>
<evidence type="ECO:0000256" key="5">
    <source>
        <dbReference type="ARBA" id="ARBA00022692"/>
    </source>
</evidence>
<dbReference type="Pfam" id="PF06736">
    <property type="entry name" value="TMEM175"/>
    <property type="match status" value="1"/>
</dbReference>
<evidence type="ECO:0000256" key="6">
    <source>
        <dbReference type="ARBA" id="ARBA00022826"/>
    </source>
</evidence>
<evidence type="ECO:0000313" key="14">
    <source>
        <dbReference type="EMBL" id="OQM77440.1"/>
    </source>
</evidence>
<keyword evidence="7" id="KW-0630">Potassium</keyword>
<evidence type="ECO:0000256" key="9">
    <source>
        <dbReference type="ARBA" id="ARBA00023065"/>
    </source>
</evidence>
<dbReference type="GO" id="GO:0016020">
    <property type="term" value="C:membrane"/>
    <property type="evidence" value="ECO:0007669"/>
    <property type="project" value="UniProtKB-SubCell"/>
</dbReference>
<accession>A0A1V8RW54</accession>
<dbReference type="GO" id="GO:0015252">
    <property type="term" value="F:proton channel activity"/>
    <property type="evidence" value="ECO:0007669"/>
    <property type="project" value="InterPro"/>
</dbReference>
<keyword evidence="3" id="KW-0813">Transport</keyword>
<evidence type="ECO:0000313" key="15">
    <source>
        <dbReference type="Proteomes" id="UP000191905"/>
    </source>
</evidence>
<dbReference type="Proteomes" id="UP000191905">
    <property type="component" value="Unassembled WGS sequence"/>
</dbReference>
<evidence type="ECO:0000256" key="1">
    <source>
        <dbReference type="ARBA" id="ARBA00004141"/>
    </source>
</evidence>
<gene>
    <name evidence="14" type="ORF">BFN67_00930</name>
</gene>
<dbReference type="GO" id="GO:0005267">
    <property type="term" value="F:potassium channel activity"/>
    <property type="evidence" value="ECO:0007669"/>
    <property type="project" value="UniProtKB-KW"/>
</dbReference>
<dbReference type="InterPro" id="IPR010617">
    <property type="entry name" value="TMEM175-like"/>
</dbReference>
<evidence type="ECO:0000256" key="11">
    <source>
        <dbReference type="ARBA" id="ARBA00023303"/>
    </source>
</evidence>
<comment type="subcellular location">
    <subcellularLocation>
        <location evidence="1">Membrane</location>
        <topology evidence="1">Multi-pass membrane protein</topology>
    </subcellularLocation>
</comment>
<evidence type="ECO:0000256" key="7">
    <source>
        <dbReference type="ARBA" id="ARBA00022958"/>
    </source>
</evidence>
<comment type="caution">
    <text evidence="14">The sequence shown here is derived from an EMBL/GenBank/DDBJ whole genome shotgun (WGS) entry which is preliminary data.</text>
</comment>
<keyword evidence="5 13" id="KW-0812">Transmembrane</keyword>
<keyword evidence="15" id="KW-1185">Reference proteome</keyword>
<feature type="transmembrane region" description="Helical" evidence="13">
    <location>
        <begin position="139"/>
        <end position="158"/>
    </location>
</feature>
<keyword evidence="8 13" id="KW-1133">Transmembrane helix</keyword>
<evidence type="ECO:0000256" key="10">
    <source>
        <dbReference type="ARBA" id="ARBA00023136"/>
    </source>
</evidence>
<evidence type="ECO:0000256" key="8">
    <source>
        <dbReference type="ARBA" id="ARBA00022989"/>
    </source>
</evidence>
<comment type="catalytic activity">
    <reaction evidence="12">
        <text>K(+)(in) = K(+)(out)</text>
        <dbReference type="Rhea" id="RHEA:29463"/>
        <dbReference type="ChEBI" id="CHEBI:29103"/>
    </reaction>
</comment>
<protein>
    <recommendedName>
        <fullName evidence="16">DUF1211 domain-containing membrane protein</fullName>
    </recommendedName>
</protein>
<dbReference type="EMBL" id="MDET01000001">
    <property type="protein sequence ID" value="OQM77440.1"/>
    <property type="molecule type" value="Genomic_DNA"/>
</dbReference>